<dbReference type="Gene3D" id="3.40.47.10">
    <property type="match status" value="1"/>
</dbReference>
<feature type="domain" description="Polyketide synthase C-terminal extension" evidence="5">
    <location>
        <begin position="3"/>
        <end position="99"/>
    </location>
</feature>
<protein>
    <submittedName>
        <fullName evidence="6">Ketoacyl-synthetase C-terminal extension domain-containing protein</fullName>
    </submittedName>
</protein>
<evidence type="ECO:0000256" key="2">
    <source>
        <dbReference type="ARBA" id="ARBA00022553"/>
    </source>
</evidence>
<dbReference type="EMBL" id="JAYJJU010000180">
    <property type="protein sequence ID" value="MEB3035322.1"/>
    <property type="molecule type" value="Genomic_DNA"/>
</dbReference>
<dbReference type="InterPro" id="IPR001227">
    <property type="entry name" value="Ac_transferase_dom_sf"/>
</dbReference>
<keyword evidence="3" id="KW-0511">Multifunctional enzyme</keyword>
<dbReference type="Pfam" id="PF00698">
    <property type="entry name" value="Acyl_transf_1"/>
    <property type="match status" value="1"/>
</dbReference>
<feature type="non-terminal residue" evidence="6">
    <location>
        <position position="1"/>
    </location>
</feature>
<dbReference type="PANTHER" id="PTHR43775:SF37">
    <property type="entry name" value="SI:DKEY-61P9.11"/>
    <property type="match status" value="1"/>
</dbReference>
<reference evidence="6 7" key="1">
    <citation type="submission" date="2023-12" db="EMBL/GenBank/DDBJ databases">
        <title>Description of new species of Mycobacterium terrae complex isolated from sewage at the Sao Paulo Zoological Park Foundation in Brazil.</title>
        <authorList>
            <person name="Romagnoli C.L."/>
            <person name="Conceicao E.C."/>
            <person name="Machado E."/>
            <person name="Barreto L.B.P.F."/>
            <person name="Sharma A."/>
            <person name="Silva N.M."/>
            <person name="Marques L.E."/>
            <person name="Juliana M.A."/>
            <person name="Lourenco M.C.S."/>
            <person name="Digiampietri L.A."/>
            <person name="Suffys P.N."/>
            <person name="Viana-Niero C."/>
        </authorList>
    </citation>
    <scope>NUCLEOTIDE SEQUENCE [LARGE SCALE GENOMIC DNA]</scope>
    <source>
        <strain evidence="6 7">MYC340</strain>
    </source>
</reference>
<dbReference type="InterPro" id="IPR016039">
    <property type="entry name" value="Thiolase-like"/>
</dbReference>
<feature type="domain" description="Malonyl-CoA:ACP transacylase (MAT)" evidence="4">
    <location>
        <begin position="144"/>
        <end position="184"/>
    </location>
</feature>
<keyword evidence="2" id="KW-0597">Phosphoprotein</keyword>
<dbReference type="Gene3D" id="3.40.366.10">
    <property type="entry name" value="Malonyl-Coenzyme A Acyl Carrier Protein, domain 2"/>
    <property type="match status" value="1"/>
</dbReference>
<evidence type="ECO:0000313" key="6">
    <source>
        <dbReference type="EMBL" id="MEB3035322.1"/>
    </source>
</evidence>
<proteinExistence type="predicted"/>
<keyword evidence="1" id="KW-0596">Phosphopantetheine</keyword>
<accession>A0ABU5Y5G3</accession>
<dbReference type="InterPro" id="IPR014043">
    <property type="entry name" value="Acyl_transferase_dom"/>
</dbReference>
<evidence type="ECO:0000259" key="5">
    <source>
        <dbReference type="Pfam" id="PF16197"/>
    </source>
</evidence>
<dbReference type="InterPro" id="IPR016035">
    <property type="entry name" value="Acyl_Trfase/lysoPLipase"/>
</dbReference>
<evidence type="ECO:0000259" key="4">
    <source>
        <dbReference type="Pfam" id="PF00698"/>
    </source>
</evidence>
<evidence type="ECO:0000313" key="7">
    <source>
        <dbReference type="Proteomes" id="UP001298593"/>
    </source>
</evidence>
<organism evidence="6 7">
    <name type="scientific">[Mycobacterium] nativiensis</name>
    <dbReference type="NCBI Taxonomy" id="2855503"/>
    <lineage>
        <taxon>Bacteria</taxon>
        <taxon>Bacillati</taxon>
        <taxon>Actinomycetota</taxon>
        <taxon>Actinomycetes</taxon>
        <taxon>Mycobacteriales</taxon>
        <taxon>Mycobacteriaceae</taxon>
        <taxon>Mycolicibacter</taxon>
    </lineage>
</organism>
<evidence type="ECO:0000256" key="1">
    <source>
        <dbReference type="ARBA" id="ARBA00022450"/>
    </source>
</evidence>
<gene>
    <name evidence="6" type="ORF">KV113_27670</name>
</gene>
<dbReference type="PANTHER" id="PTHR43775">
    <property type="entry name" value="FATTY ACID SYNTHASE"/>
    <property type="match status" value="1"/>
</dbReference>
<feature type="non-terminal residue" evidence="6">
    <location>
        <position position="184"/>
    </location>
</feature>
<dbReference type="Pfam" id="PF16197">
    <property type="entry name" value="KAsynt_C_assoc"/>
    <property type="match status" value="1"/>
</dbReference>
<comment type="caution">
    <text evidence="6">The sequence shown here is derived from an EMBL/GenBank/DDBJ whole genome shotgun (WGS) entry which is preliminary data.</text>
</comment>
<dbReference type="InterPro" id="IPR050091">
    <property type="entry name" value="PKS_NRPS_Biosynth_Enz"/>
</dbReference>
<dbReference type="Proteomes" id="UP001298593">
    <property type="component" value="Unassembled WGS sequence"/>
</dbReference>
<name>A0ABU5Y5G3_9MYCO</name>
<dbReference type="SUPFAM" id="SSF52151">
    <property type="entry name" value="FabD/lysophospholipase-like"/>
    <property type="match status" value="1"/>
</dbReference>
<dbReference type="SUPFAM" id="SSF53901">
    <property type="entry name" value="Thiolase-like"/>
    <property type="match status" value="1"/>
</dbReference>
<sequence>WNFVVAAQAMDWPAVSRPRRAGVSSFGVSGTNAHVIVEQAPVSEVSPVAPAPVVSTLLVSGKSPARIAATAEMLAQWMQSDGADVALADVAHTLRENRSRFKYTAAVCARDHATAVAGLTALAAGESAPGVTEPRPWASASRPVFVFSGQGSHWVGMGRALLADEPVFAAALDELEPVFIAQVG</sequence>
<dbReference type="InterPro" id="IPR032821">
    <property type="entry name" value="PKS_assoc"/>
</dbReference>
<keyword evidence="7" id="KW-1185">Reference proteome</keyword>
<evidence type="ECO:0000256" key="3">
    <source>
        <dbReference type="ARBA" id="ARBA00023268"/>
    </source>
</evidence>